<gene>
    <name evidence="2" type="ORF">K443DRAFT_121476</name>
</gene>
<dbReference type="HOGENOM" id="CLU_1008537_0_0_1"/>
<name>A0A0C9Y0I0_9AGAR</name>
<evidence type="ECO:0000313" key="3">
    <source>
        <dbReference type="Proteomes" id="UP000054477"/>
    </source>
</evidence>
<keyword evidence="3" id="KW-1185">Reference proteome</keyword>
<dbReference type="Proteomes" id="UP000054477">
    <property type="component" value="Unassembled WGS sequence"/>
</dbReference>
<accession>A0A0C9Y0I0</accession>
<proteinExistence type="predicted"/>
<organism evidence="2 3">
    <name type="scientific">Laccaria amethystina LaAM-08-1</name>
    <dbReference type="NCBI Taxonomy" id="1095629"/>
    <lineage>
        <taxon>Eukaryota</taxon>
        <taxon>Fungi</taxon>
        <taxon>Dikarya</taxon>
        <taxon>Basidiomycota</taxon>
        <taxon>Agaricomycotina</taxon>
        <taxon>Agaricomycetes</taxon>
        <taxon>Agaricomycetidae</taxon>
        <taxon>Agaricales</taxon>
        <taxon>Agaricineae</taxon>
        <taxon>Hydnangiaceae</taxon>
        <taxon>Laccaria</taxon>
    </lineage>
</organism>
<feature type="compositionally biased region" description="Acidic residues" evidence="1">
    <location>
        <begin position="13"/>
        <end position="28"/>
    </location>
</feature>
<evidence type="ECO:0000256" key="1">
    <source>
        <dbReference type="SAM" id="MobiDB-lite"/>
    </source>
</evidence>
<reference evidence="2 3" key="1">
    <citation type="submission" date="2014-04" db="EMBL/GenBank/DDBJ databases">
        <authorList>
            <consortium name="DOE Joint Genome Institute"/>
            <person name="Kuo A."/>
            <person name="Kohler A."/>
            <person name="Nagy L.G."/>
            <person name="Floudas D."/>
            <person name="Copeland A."/>
            <person name="Barry K.W."/>
            <person name="Cichocki N."/>
            <person name="Veneault-Fourrey C."/>
            <person name="LaButti K."/>
            <person name="Lindquist E.A."/>
            <person name="Lipzen A."/>
            <person name="Lundell T."/>
            <person name="Morin E."/>
            <person name="Murat C."/>
            <person name="Sun H."/>
            <person name="Tunlid A."/>
            <person name="Henrissat B."/>
            <person name="Grigoriev I.V."/>
            <person name="Hibbett D.S."/>
            <person name="Martin F."/>
            <person name="Nordberg H.P."/>
            <person name="Cantor M.N."/>
            <person name="Hua S.X."/>
        </authorList>
    </citation>
    <scope>NUCLEOTIDE SEQUENCE [LARGE SCALE GENOMIC DNA]</scope>
    <source>
        <strain evidence="2 3">LaAM-08-1</strain>
    </source>
</reference>
<dbReference type="AlphaFoldDB" id="A0A0C9Y0I0"/>
<dbReference type="OrthoDB" id="3157803at2759"/>
<feature type="region of interest" description="Disordered" evidence="1">
    <location>
        <begin position="1"/>
        <end position="82"/>
    </location>
</feature>
<evidence type="ECO:0000313" key="2">
    <source>
        <dbReference type="EMBL" id="KIK03467.1"/>
    </source>
</evidence>
<feature type="compositionally biased region" description="Acidic residues" evidence="1">
    <location>
        <begin position="49"/>
        <end position="72"/>
    </location>
</feature>
<reference evidence="3" key="2">
    <citation type="submission" date="2015-01" db="EMBL/GenBank/DDBJ databases">
        <title>Evolutionary Origins and Diversification of the Mycorrhizal Mutualists.</title>
        <authorList>
            <consortium name="DOE Joint Genome Institute"/>
            <consortium name="Mycorrhizal Genomics Consortium"/>
            <person name="Kohler A."/>
            <person name="Kuo A."/>
            <person name="Nagy L.G."/>
            <person name="Floudas D."/>
            <person name="Copeland A."/>
            <person name="Barry K.W."/>
            <person name="Cichocki N."/>
            <person name="Veneault-Fourrey C."/>
            <person name="LaButti K."/>
            <person name="Lindquist E.A."/>
            <person name="Lipzen A."/>
            <person name="Lundell T."/>
            <person name="Morin E."/>
            <person name="Murat C."/>
            <person name="Riley R."/>
            <person name="Ohm R."/>
            <person name="Sun H."/>
            <person name="Tunlid A."/>
            <person name="Henrissat B."/>
            <person name="Grigoriev I.V."/>
            <person name="Hibbett D.S."/>
            <person name="Martin F."/>
        </authorList>
    </citation>
    <scope>NUCLEOTIDE SEQUENCE [LARGE SCALE GENOMIC DNA]</scope>
    <source>
        <strain evidence="3">LaAM-08-1</strain>
    </source>
</reference>
<sequence length="276" mass="31599">MAPKHHKRHASESSDEECLSDNAPESDSDNPKPKQKGKKRAKPRCTKEPEEEDDDDEVEEAEEVEEVEEVDGAEPKPEVEEVEDLTLSGINEFKIGPDSYETETGRWCNICRNDEAYIKLNRKRKAFHKGGNSSCRFHIHQHYKVYNEKCKSADIPVNHWAIPWPVWKVMEEEKDVATWGRMTKKQGQQLLDFKTVVGPCEFTRSGILQAVATLIATNNQPLAPADNPAFCNALISMRPKSTTTDLPSSYDVKVYLHNKFVQRIMELEEEIKERSQ</sequence>
<feature type="compositionally biased region" description="Basic residues" evidence="1">
    <location>
        <begin position="33"/>
        <end position="44"/>
    </location>
</feature>
<protein>
    <submittedName>
        <fullName evidence="2">Uncharacterized protein</fullName>
    </submittedName>
</protein>
<dbReference type="EMBL" id="KN838580">
    <property type="protein sequence ID" value="KIK03467.1"/>
    <property type="molecule type" value="Genomic_DNA"/>
</dbReference>